<dbReference type="Gene3D" id="1.10.10.60">
    <property type="entry name" value="Homeodomain-like"/>
    <property type="match status" value="1"/>
</dbReference>
<organism evidence="6 7">
    <name type="scientific">Acorus gramineus</name>
    <name type="common">Dwarf sweet flag</name>
    <dbReference type="NCBI Taxonomy" id="55184"/>
    <lineage>
        <taxon>Eukaryota</taxon>
        <taxon>Viridiplantae</taxon>
        <taxon>Streptophyta</taxon>
        <taxon>Embryophyta</taxon>
        <taxon>Tracheophyta</taxon>
        <taxon>Spermatophyta</taxon>
        <taxon>Magnoliopsida</taxon>
        <taxon>Liliopsida</taxon>
        <taxon>Acoraceae</taxon>
        <taxon>Acorus</taxon>
    </lineage>
</organism>
<dbReference type="SUPFAM" id="SSF47676">
    <property type="entry name" value="Conserved domain common to transcription factors TFIIS, elongin A, CRSP70"/>
    <property type="match status" value="1"/>
</dbReference>
<dbReference type="GO" id="GO:0010228">
    <property type="term" value="P:vegetative to reproductive phase transition of meristem"/>
    <property type="evidence" value="ECO:0007669"/>
    <property type="project" value="TreeGrafter"/>
</dbReference>
<proteinExistence type="predicted"/>
<feature type="region of interest" description="Disordered" evidence="4">
    <location>
        <begin position="936"/>
        <end position="955"/>
    </location>
</feature>
<feature type="compositionally biased region" description="Basic and acidic residues" evidence="4">
    <location>
        <begin position="1135"/>
        <end position="1153"/>
    </location>
</feature>
<dbReference type="InterPro" id="IPR009057">
    <property type="entry name" value="Homeodomain-like_sf"/>
</dbReference>
<evidence type="ECO:0000313" key="6">
    <source>
        <dbReference type="EMBL" id="KAK1279129.1"/>
    </source>
</evidence>
<keyword evidence="3 6" id="KW-0371">Homeobox</keyword>
<feature type="compositionally biased region" description="Polar residues" evidence="4">
    <location>
        <begin position="978"/>
        <end position="1022"/>
    </location>
</feature>
<sequence length="1153" mass="127480">MNGAGEGGRFDLLGFIGGAGVCELRGVIRAVLGVAEGSLPQAGRAAPEDRSHAMQAHGGQPPLSGDGKRPRDLLNPKAIKYMQSVFSIKDTISKKETREISALYGVTLTQVRDFFSGQRSKVRKLVQLSREKEIRSTPCMKSIEQSLSSNDGLPFRSNALENFEELKIVDQSNQVPLNNVSDMPAEEGKQAPLNNVNAVTCEDNKHACTNIVNIAVIKEHKQAPLNIFDFNPSEESLTTNKMATLSSLYSKPTQQVSSIGEQDPLNLFDFKPAEEEFAVSNHCALNNLDPKAAENGSAIGKQASLILLDHKSAENGSVIGKQAPLNSLVTKPAEEGPSCASQEDAIPDIDDFDQKFVWNIFSLMQKEETFSGQVKLLEWILQIQNSAVLDWFLEKGGVMILAKWLNEAALEEQTTALLIMLKVLWHLPLLKAVPEQMSAILQMVNKLRFYRSSDISNRAKNLLWRWSKLFKNQAMKKPSLAKSSGDVQKEIIRKQRIREILSDKSWQSKVDLPEDFLSLTHDGSGNSRNPEQKDGLKLLCAPGDDPDNRRARTILPSRTKVRRKVLLVEELGRNTSGKNPQGAKAVTKNQSRPMSADDIQKAKMRAMFMQNKYGKITASPNESVSMKVDDQKVSVSQTDNISPALKPYELKTDEDEKPEVTSLRIIQPSEPVRDPEPGLALQESLSDMLKRDQVPWRIPPEMKLDPLWRIGVGENCKEVEVQTERIRREKETFYDSIQDIPPNPKDPWDIEMDYDDSLTLEILMEQPTDTDDPEASSPRDNKSNANDGTPAALPAVPSPIAAPLVNGTVSSAVAPPEPDLELLAVLLKNPELVFALTSGQASGLSSEQTVALLDALKSTGASLSGLLNGSVLAGKNPAVKQTEQDEPTSLPSPTPPSERLRSEWRSEPSFPANAIPSPPTLVLPQTQKTTILSLPQLTAPVKPPSPPQLPRPILSIPNLHQYQPPQAPVYHRDTSNFDQLNNRTTLSPSPPVGSSFTHNSLAPPLLQNSIKPQPNLQQQSQLVEPPNLPMRSNWQQVPMHDGPRGLSENPVRRTYNQSNYNIHSLGPGRSTPDVIPPRSSIGDAGREAWSPGRSPTRSPEPYSVRGLGSRRDHEWGGYNSRSGSSSSMPSRNYSRIRDNRDRRSSDRRWRNRR</sequence>
<feature type="region of interest" description="Disordered" evidence="4">
    <location>
        <begin position="878"/>
        <end position="922"/>
    </location>
</feature>
<dbReference type="GO" id="GO:0003677">
    <property type="term" value="F:DNA binding"/>
    <property type="evidence" value="ECO:0007669"/>
    <property type="project" value="UniProtKB-UniRule"/>
</dbReference>
<feature type="region of interest" description="Disordered" evidence="4">
    <location>
        <begin position="978"/>
        <end position="1153"/>
    </location>
</feature>
<dbReference type="PROSITE" id="PS50071">
    <property type="entry name" value="HOMEOBOX_2"/>
    <property type="match status" value="1"/>
</dbReference>
<keyword evidence="2 3" id="KW-0238">DNA-binding</keyword>
<dbReference type="GO" id="GO:0005634">
    <property type="term" value="C:nucleus"/>
    <property type="evidence" value="ECO:0007669"/>
    <property type="project" value="UniProtKB-SubCell"/>
</dbReference>
<feature type="DNA-binding region" description="Homeobox" evidence="3">
    <location>
        <begin position="67"/>
        <end position="126"/>
    </location>
</feature>
<dbReference type="EMBL" id="JAUJYN010000002">
    <property type="protein sequence ID" value="KAK1279129.1"/>
    <property type="molecule type" value="Genomic_DNA"/>
</dbReference>
<comment type="caution">
    <text evidence="6">The sequence shown here is derived from an EMBL/GenBank/DDBJ whole genome shotgun (WGS) entry which is preliminary data.</text>
</comment>
<evidence type="ECO:0000256" key="1">
    <source>
        <dbReference type="ARBA" id="ARBA00004123"/>
    </source>
</evidence>
<comment type="subcellular location">
    <subcellularLocation>
        <location evidence="1 3">Nucleus</location>
    </subcellularLocation>
</comment>
<reference evidence="6" key="1">
    <citation type="journal article" date="2023" name="Nat. Commun.">
        <title>Diploid and tetraploid genomes of Acorus and the evolution of monocots.</title>
        <authorList>
            <person name="Ma L."/>
            <person name="Liu K.W."/>
            <person name="Li Z."/>
            <person name="Hsiao Y.Y."/>
            <person name="Qi Y."/>
            <person name="Fu T."/>
            <person name="Tang G.D."/>
            <person name="Zhang D."/>
            <person name="Sun W.H."/>
            <person name="Liu D.K."/>
            <person name="Li Y."/>
            <person name="Chen G.Z."/>
            <person name="Liu X.D."/>
            <person name="Liao X.Y."/>
            <person name="Jiang Y.T."/>
            <person name="Yu X."/>
            <person name="Hao Y."/>
            <person name="Huang J."/>
            <person name="Zhao X.W."/>
            <person name="Ke S."/>
            <person name="Chen Y.Y."/>
            <person name="Wu W.L."/>
            <person name="Hsu J.L."/>
            <person name="Lin Y.F."/>
            <person name="Huang M.D."/>
            <person name="Li C.Y."/>
            <person name="Huang L."/>
            <person name="Wang Z.W."/>
            <person name="Zhao X."/>
            <person name="Zhong W.Y."/>
            <person name="Peng D.H."/>
            <person name="Ahmad S."/>
            <person name="Lan S."/>
            <person name="Zhang J.S."/>
            <person name="Tsai W.C."/>
            <person name="Van de Peer Y."/>
            <person name="Liu Z.J."/>
        </authorList>
    </citation>
    <scope>NUCLEOTIDE SEQUENCE</scope>
    <source>
        <strain evidence="6">SCP</strain>
    </source>
</reference>
<dbReference type="InterPro" id="IPR035441">
    <property type="entry name" value="TFIIS/LEDGF_dom_sf"/>
</dbReference>
<dbReference type="PANTHER" id="PTHR33400:SF6">
    <property type="entry name" value="HOMEOBOX PROTEIN LUMINIDEPENDENS"/>
    <property type="match status" value="1"/>
</dbReference>
<dbReference type="InterPro" id="IPR001356">
    <property type="entry name" value="HD"/>
</dbReference>
<keyword evidence="3" id="KW-0539">Nucleus</keyword>
<dbReference type="SUPFAM" id="SSF46689">
    <property type="entry name" value="Homeodomain-like"/>
    <property type="match status" value="1"/>
</dbReference>
<dbReference type="Proteomes" id="UP001179952">
    <property type="component" value="Unassembled WGS sequence"/>
</dbReference>
<accession>A0AAV9BSA8</accession>
<keyword evidence="7" id="KW-1185">Reference proteome</keyword>
<gene>
    <name evidence="6" type="ORF">QJS04_geneDACA003291</name>
</gene>
<feature type="compositionally biased region" description="Low complexity" evidence="4">
    <location>
        <begin position="1116"/>
        <end position="1133"/>
    </location>
</feature>
<feature type="region of interest" description="Disordered" evidence="4">
    <location>
        <begin position="574"/>
        <end position="595"/>
    </location>
</feature>
<name>A0AAV9BSA8_ACOGR</name>
<evidence type="ECO:0000256" key="3">
    <source>
        <dbReference type="PROSITE-ProRule" id="PRU00108"/>
    </source>
</evidence>
<evidence type="ECO:0000256" key="4">
    <source>
        <dbReference type="SAM" id="MobiDB-lite"/>
    </source>
</evidence>
<evidence type="ECO:0000259" key="5">
    <source>
        <dbReference type="PROSITE" id="PS50071"/>
    </source>
</evidence>
<protein>
    <submittedName>
        <fullName evidence="6">Homeobox protein LUMINIDEPENDENS</fullName>
    </submittedName>
</protein>
<dbReference type="PANTHER" id="PTHR33400">
    <property type="entry name" value="ZINC FINGER CCCH DOMAIN-CONTAINING PROTEIN 6-RELATED"/>
    <property type="match status" value="1"/>
</dbReference>
<evidence type="ECO:0000256" key="2">
    <source>
        <dbReference type="ARBA" id="ARBA00023125"/>
    </source>
</evidence>
<dbReference type="AlphaFoldDB" id="A0AAV9BSA8"/>
<feature type="compositionally biased region" description="Pro residues" evidence="4">
    <location>
        <begin position="941"/>
        <end position="950"/>
    </location>
</feature>
<feature type="domain" description="Homeobox" evidence="5">
    <location>
        <begin position="65"/>
        <end position="125"/>
    </location>
</feature>
<feature type="region of interest" description="Disordered" evidence="4">
    <location>
        <begin position="41"/>
        <end position="72"/>
    </location>
</feature>
<evidence type="ECO:0000313" key="7">
    <source>
        <dbReference type="Proteomes" id="UP001179952"/>
    </source>
</evidence>
<dbReference type="SMART" id="SM00389">
    <property type="entry name" value="HOX"/>
    <property type="match status" value="1"/>
</dbReference>
<reference evidence="6" key="2">
    <citation type="submission" date="2023-06" db="EMBL/GenBank/DDBJ databases">
        <authorList>
            <person name="Ma L."/>
            <person name="Liu K.-W."/>
            <person name="Li Z."/>
            <person name="Hsiao Y.-Y."/>
            <person name="Qi Y."/>
            <person name="Fu T."/>
            <person name="Tang G."/>
            <person name="Zhang D."/>
            <person name="Sun W.-H."/>
            <person name="Liu D.-K."/>
            <person name="Li Y."/>
            <person name="Chen G.-Z."/>
            <person name="Liu X.-D."/>
            <person name="Liao X.-Y."/>
            <person name="Jiang Y.-T."/>
            <person name="Yu X."/>
            <person name="Hao Y."/>
            <person name="Huang J."/>
            <person name="Zhao X.-W."/>
            <person name="Ke S."/>
            <person name="Chen Y.-Y."/>
            <person name="Wu W.-L."/>
            <person name="Hsu J.-L."/>
            <person name="Lin Y.-F."/>
            <person name="Huang M.-D."/>
            <person name="Li C.-Y."/>
            <person name="Huang L."/>
            <person name="Wang Z.-W."/>
            <person name="Zhao X."/>
            <person name="Zhong W.-Y."/>
            <person name="Peng D.-H."/>
            <person name="Ahmad S."/>
            <person name="Lan S."/>
            <person name="Zhang J.-S."/>
            <person name="Tsai W.-C."/>
            <person name="Van De Peer Y."/>
            <person name="Liu Z.-J."/>
        </authorList>
    </citation>
    <scope>NUCLEOTIDE SEQUENCE</scope>
    <source>
        <strain evidence="6">SCP</strain>
        <tissue evidence="6">Leaves</tissue>
    </source>
</reference>
<feature type="region of interest" description="Disordered" evidence="4">
    <location>
        <begin position="766"/>
        <end position="795"/>
    </location>
</feature>